<evidence type="ECO:0000313" key="1">
    <source>
        <dbReference type="EMBL" id="PSN81942.1"/>
    </source>
</evidence>
<accession>A0A2R6A652</accession>
<protein>
    <submittedName>
        <fullName evidence="1">Uncharacterized protein</fullName>
    </submittedName>
</protein>
<name>A0A2R6A652_9ARCH</name>
<comment type="caution">
    <text evidence="1">The sequence shown here is derived from an EMBL/GenBank/DDBJ whole genome shotgun (WGS) entry which is preliminary data.</text>
</comment>
<reference evidence="1 2" key="1">
    <citation type="submission" date="2017-04" db="EMBL/GenBank/DDBJ databases">
        <title>Novel microbial lineages endemic to geothermal iron-oxide mats fill important gaps in the evolutionary history of Archaea.</title>
        <authorList>
            <person name="Jay Z.J."/>
            <person name="Beam J.P."/>
            <person name="Dlakic M."/>
            <person name="Rusch D.B."/>
            <person name="Kozubal M.A."/>
            <person name="Inskeep W.P."/>
        </authorList>
    </citation>
    <scope>NUCLEOTIDE SEQUENCE [LARGE SCALE GENOMIC DNA]</scope>
    <source>
        <strain evidence="1">OSP_D</strain>
    </source>
</reference>
<dbReference type="AlphaFoldDB" id="A0A2R6A652"/>
<organism evidence="1 2">
    <name type="scientific">Candidatus Marsarchaeota G2 archaeon OSP_D</name>
    <dbReference type="NCBI Taxonomy" id="1978157"/>
    <lineage>
        <taxon>Archaea</taxon>
        <taxon>Candidatus Marsarchaeota</taxon>
        <taxon>Candidatus Marsarchaeota group 2</taxon>
    </lineage>
</organism>
<gene>
    <name evidence="1" type="ORF">B9Q03_14815</name>
</gene>
<evidence type="ECO:0000313" key="2">
    <source>
        <dbReference type="Proteomes" id="UP000240322"/>
    </source>
</evidence>
<proteinExistence type="predicted"/>
<sequence length="94" mass="10537">MPMMSIPALMESAKLARLAIERKRGRRDFNFLAFKHSALTHGVSVTSDEKIRGFVRSSFRNYVRPAHLQKLGVKGAESLTLERRGGGQRKDPAV</sequence>
<dbReference type="EMBL" id="NEXE01000402">
    <property type="protein sequence ID" value="PSN81942.1"/>
    <property type="molecule type" value="Genomic_DNA"/>
</dbReference>
<dbReference type="Proteomes" id="UP000240322">
    <property type="component" value="Unassembled WGS sequence"/>
</dbReference>